<organism evidence="1 4">
    <name type="scientific">Poseidonibacter ostreae</name>
    <dbReference type="NCBI Taxonomy" id="2654171"/>
    <lineage>
        <taxon>Bacteria</taxon>
        <taxon>Pseudomonadati</taxon>
        <taxon>Campylobacterota</taxon>
        <taxon>Epsilonproteobacteria</taxon>
        <taxon>Campylobacterales</taxon>
        <taxon>Arcobacteraceae</taxon>
        <taxon>Poseidonibacter</taxon>
    </lineage>
</organism>
<proteinExistence type="predicted"/>
<dbReference type="EMBL" id="WFKJ01000002">
    <property type="protein sequence ID" value="KAB7892794.1"/>
    <property type="molecule type" value="Genomic_DNA"/>
</dbReference>
<protein>
    <submittedName>
        <fullName evidence="1">Uncharacterized protein</fullName>
    </submittedName>
</protein>
<evidence type="ECO:0000313" key="3">
    <source>
        <dbReference type="Proteomes" id="UP000461010"/>
    </source>
</evidence>
<accession>A0A6L4WWF4</accession>
<name>A0A6L4WWF4_9BACT</name>
<gene>
    <name evidence="2" type="ORF">GBG18_01225</name>
    <name evidence="1" type="ORF">GBG19_01515</name>
</gene>
<evidence type="ECO:0000313" key="4">
    <source>
        <dbReference type="Proteomes" id="UP000472839"/>
    </source>
</evidence>
<keyword evidence="3" id="KW-1185">Reference proteome</keyword>
<evidence type="ECO:0000313" key="1">
    <source>
        <dbReference type="EMBL" id="KAB7891070.1"/>
    </source>
</evidence>
<evidence type="ECO:0000313" key="2">
    <source>
        <dbReference type="EMBL" id="KAB7892794.1"/>
    </source>
</evidence>
<dbReference type="EMBL" id="WFKK01000002">
    <property type="protein sequence ID" value="KAB7891070.1"/>
    <property type="molecule type" value="Genomic_DNA"/>
</dbReference>
<dbReference type="Proteomes" id="UP000472839">
    <property type="component" value="Unassembled WGS sequence"/>
</dbReference>
<sequence length="126" mass="14585">MKVSRLLIVAFFAVFMLLGIMALKQGMPSAKDQRVYPILQKHMPYVLEKRAGGLSIRSKITDIKEKPPAKDVYGRLEQLEKQWGKEFLKLEGMNLSILDKNKNEITKIVLQNDTELSWVKSYFELK</sequence>
<dbReference type="Proteomes" id="UP000461010">
    <property type="component" value="Unassembled WGS sequence"/>
</dbReference>
<reference evidence="3 4" key="1">
    <citation type="submission" date="2019-10" db="EMBL/GenBank/DDBJ databases">
        <title>Poseidonibacter ostreae sp. nov., isolated from the gut of the Ostrea denselamellosa.</title>
        <authorList>
            <person name="Choi A."/>
        </authorList>
    </citation>
    <scope>NUCLEOTIDE SEQUENCE [LARGE SCALE GENOMIC DNA]</scope>
    <source>
        <strain evidence="1 4">SJOD-M-33</strain>
        <strain evidence="2 3">SJOD-M-5</strain>
    </source>
</reference>
<dbReference type="RefSeq" id="WP_152187630.1">
    <property type="nucleotide sequence ID" value="NZ_WFKI01000002.1"/>
</dbReference>
<comment type="caution">
    <text evidence="1">The sequence shown here is derived from an EMBL/GenBank/DDBJ whole genome shotgun (WGS) entry which is preliminary data.</text>
</comment>
<dbReference type="AlphaFoldDB" id="A0A6L4WWF4"/>